<dbReference type="OrthoDB" id="252522at2759"/>
<keyword evidence="3 5" id="KW-1133">Transmembrane helix</keyword>
<comment type="subcellular location">
    <subcellularLocation>
        <location evidence="1">Membrane</location>
    </subcellularLocation>
</comment>
<dbReference type="Pfam" id="PF01490">
    <property type="entry name" value="Aa_trans"/>
    <property type="match status" value="1"/>
</dbReference>
<dbReference type="EMBL" id="ATMH01002087">
    <property type="protein sequence ID" value="EPY33679.1"/>
    <property type="molecule type" value="Genomic_DNA"/>
</dbReference>
<dbReference type="AlphaFoldDB" id="S9UY72"/>
<keyword evidence="8" id="KW-1185">Reference proteome</keyword>
<feature type="transmembrane region" description="Helical" evidence="5">
    <location>
        <begin position="73"/>
        <end position="101"/>
    </location>
</feature>
<evidence type="ECO:0000313" key="7">
    <source>
        <dbReference type="EMBL" id="EPY33679.1"/>
    </source>
</evidence>
<evidence type="ECO:0000313" key="8">
    <source>
        <dbReference type="Proteomes" id="UP000015354"/>
    </source>
</evidence>
<keyword evidence="4 5" id="KW-0472">Membrane</keyword>
<proteinExistence type="predicted"/>
<evidence type="ECO:0000256" key="1">
    <source>
        <dbReference type="ARBA" id="ARBA00004370"/>
    </source>
</evidence>
<feature type="transmembrane region" description="Helical" evidence="5">
    <location>
        <begin position="41"/>
        <end position="61"/>
    </location>
</feature>
<reference evidence="7 8" key="1">
    <citation type="journal article" date="2013" name="PLoS ONE">
        <title>Predicting the Proteins of Angomonas deanei, Strigomonas culicis and Their Respective Endosymbionts Reveals New Aspects of the Trypanosomatidae Family.</title>
        <authorList>
            <person name="Motta M.C."/>
            <person name="Martins A.C."/>
            <person name="de Souza S.S."/>
            <person name="Catta-Preta C.M."/>
            <person name="Silva R."/>
            <person name="Klein C.C."/>
            <person name="de Almeida L.G."/>
            <person name="de Lima Cunha O."/>
            <person name="Ciapina L.P."/>
            <person name="Brocchi M."/>
            <person name="Colabardini A.C."/>
            <person name="de Araujo Lima B."/>
            <person name="Machado C.R."/>
            <person name="de Almeida Soares C.M."/>
            <person name="Probst C.M."/>
            <person name="de Menezes C.B."/>
            <person name="Thompson C.E."/>
            <person name="Bartholomeu D.C."/>
            <person name="Gradia D.F."/>
            <person name="Pavoni D.P."/>
            <person name="Grisard E.C."/>
            <person name="Fantinatti-Garboggini F."/>
            <person name="Marchini F.K."/>
            <person name="Rodrigues-Luiz G.F."/>
            <person name="Wagner G."/>
            <person name="Goldman G.H."/>
            <person name="Fietto J.L."/>
            <person name="Elias M.C."/>
            <person name="Goldman M.H."/>
            <person name="Sagot M.F."/>
            <person name="Pereira M."/>
            <person name="Stoco P.H."/>
            <person name="de Mendonca-Neto R.P."/>
            <person name="Teixeira S.M."/>
            <person name="Maciel T.E."/>
            <person name="de Oliveira Mendes T.A."/>
            <person name="Urmenyi T.P."/>
            <person name="de Souza W."/>
            <person name="Schenkman S."/>
            <person name="de Vasconcelos A.T."/>
        </authorList>
    </citation>
    <scope>NUCLEOTIDE SEQUENCE [LARGE SCALE GENOMIC DNA]</scope>
</reference>
<dbReference type="GO" id="GO:0016020">
    <property type="term" value="C:membrane"/>
    <property type="evidence" value="ECO:0007669"/>
    <property type="project" value="UniProtKB-SubCell"/>
</dbReference>
<evidence type="ECO:0000256" key="2">
    <source>
        <dbReference type="ARBA" id="ARBA00022692"/>
    </source>
</evidence>
<evidence type="ECO:0000256" key="3">
    <source>
        <dbReference type="ARBA" id="ARBA00022989"/>
    </source>
</evidence>
<gene>
    <name evidence="7" type="ORF">STCU_02087</name>
</gene>
<sequence>MDQSYLDNIPLHWHLLIISAIGAVTLLLGLFIPAINTVFNFAGSICGSFLSFINPALFVMYAGDFTRKKVGLFMWLTAHLLLVIGVTALVFGTGATIYSVVSGA</sequence>
<accession>S9UY72</accession>
<name>S9UY72_9TRYP</name>
<feature type="transmembrane region" description="Helical" evidence="5">
    <location>
        <begin position="12"/>
        <end position="35"/>
    </location>
</feature>
<protein>
    <recommendedName>
        <fullName evidence="6">Amino acid transporter transmembrane domain-containing protein</fullName>
    </recommendedName>
</protein>
<evidence type="ECO:0000256" key="4">
    <source>
        <dbReference type="ARBA" id="ARBA00023136"/>
    </source>
</evidence>
<organism evidence="7 8">
    <name type="scientific">Strigomonas culicis</name>
    <dbReference type="NCBI Taxonomy" id="28005"/>
    <lineage>
        <taxon>Eukaryota</taxon>
        <taxon>Discoba</taxon>
        <taxon>Euglenozoa</taxon>
        <taxon>Kinetoplastea</taxon>
        <taxon>Metakinetoplastina</taxon>
        <taxon>Trypanosomatida</taxon>
        <taxon>Trypanosomatidae</taxon>
        <taxon>Strigomonadinae</taxon>
        <taxon>Strigomonas</taxon>
    </lineage>
</organism>
<keyword evidence="2 5" id="KW-0812">Transmembrane</keyword>
<dbReference type="InterPro" id="IPR013057">
    <property type="entry name" value="AA_transpt_TM"/>
</dbReference>
<comment type="caution">
    <text evidence="7">The sequence shown here is derived from an EMBL/GenBank/DDBJ whole genome shotgun (WGS) entry which is preliminary data.</text>
</comment>
<evidence type="ECO:0000259" key="6">
    <source>
        <dbReference type="Pfam" id="PF01490"/>
    </source>
</evidence>
<feature type="domain" description="Amino acid transporter transmembrane" evidence="6">
    <location>
        <begin position="12"/>
        <end position="97"/>
    </location>
</feature>
<evidence type="ECO:0000256" key="5">
    <source>
        <dbReference type="SAM" id="Phobius"/>
    </source>
</evidence>
<dbReference type="Proteomes" id="UP000015354">
    <property type="component" value="Unassembled WGS sequence"/>
</dbReference>